<dbReference type="Pfam" id="PF04718">
    <property type="entry name" value="ATP-synt_G"/>
    <property type="match status" value="1"/>
</dbReference>
<gene>
    <name evidence="11" type="ORF">D0865_15379</name>
</gene>
<dbReference type="InterPro" id="IPR006808">
    <property type="entry name" value="ATP_synth_F0_gsu_mt"/>
</dbReference>
<dbReference type="GO" id="GO:0015078">
    <property type="term" value="F:proton transmembrane transporter activity"/>
    <property type="evidence" value="ECO:0007669"/>
    <property type="project" value="InterPro"/>
</dbReference>
<keyword evidence="8" id="KW-0472">Membrane</keyword>
<evidence type="ECO:0000256" key="9">
    <source>
        <dbReference type="ARBA" id="ARBA00023310"/>
    </source>
</evidence>
<evidence type="ECO:0000256" key="5">
    <source>
        <dbReference type="ARBA" id="ARBA00022781"/>
    </source>
</evidence>
<dbReference type="VEuPathDB" id="FungiDB:BTJ68_01147"/>
<comment type="caution">
    <text evidence="11">The sequence shown here is derived from an EMBL/GenBank/DDBJ whole genome shotgun (WGS) entry which is preliminary data.</text>
</comment>
<evidence type="ECO:0000313" key="12">
    <source>
        <dbReference type="Proteomes" id="UP000270230"/>
    </source>
</evidence>
<keyword evidence="6" id="KW-0406">Ion transport</keyword>
<reference evidence="11 12" key="1">
    <citation type="journal article" date="2018" name="BMC Genomics">
        <title>Genomic evidence for intraspecific hybridization in a clonal and extremely halotolerant yeast.</title>
        <authorList>
            <person name="Gostincar C."/>
            <person name="Stajich J.E."/>
            <person name="Zupancic J."/>
            <person name="Zalar P."/>
            <person name="Gunde-Cimerman N."/>
        </authorList>
    </citation>
    <scope>NUCLEOTIDE SEQUENCE [LARGE SCALE GENOMIC DNA]</scope>
    <source>
        <strain evidence="11 12">EXF-151</strain>
    </source>
</reference>
<comment type="subcellular location">
    <subcellularLocation>
        <location evidence="1">Mitochondrion membrane</location>
    </subcellularLocation>
</comment>
<feature type="compositionally biased region" description="Low complexity" evidence="10">
    <location>
        <begin position="46"/>
        <end position="57"/>
    </location>
</feature>
<evidence type="ECO:0000256" key="4">
    <source>
        <dbReference type="ARBA" id="ARBA00022547"/>
    </source>
</evidence>
<dbReference type="OrthoDB" id="437at2759"/>
<protein>
    <submittedName>
        <fullName evidence="11">Uncharacterized protein</fullName>
    </submittedName>
</protein>
<dbReference type="AlphaFoldDB" id="A0A3M7ARV5"/>
<evidence type="ECO:0000256" key="1">
    <source>
        <dbReference type="ARBA" id="ARBA00004325"/>
    </source>
</evidence>
<feature type="region of interest" description="Disordered" evidence="10">
    <location>
        <begin position="209"/>
        <end position="230"/>
    </location>
</feature>
<evidence type="ECO:0000256" key="7">
    <source>
        <dbReference type="ARBA" id="ARBA00023128"/>
    </source>
</evidence>
<keyword evidence="9" id="KW-0066">ATP synthesis</keyword>
<keyword evidence="5" id="KW-0375">Hydrogen ion transport</keyword>
<feature type="region of interest" description="Disordered" evidence="10">
    <location>
        <begin position="23"/>
        <end position="57"/>
    </location>
</feature>
<evidence type="ECO:0000256" key="3">
    <source>
        <dbReference type="ARBA" id="ARBA00022448"/>
    </source>
</evidence>
<proteinExistence type="inferred from homology"/>
<dbReference type="EMBL" id="QWIN01002518">
    <property type="protein sequence ID" value="RMY29960.1"/>
    <property type="molecule type" value="Genomic_DNA"/>
</dbReference>
<sequence>MSSAALPRLALRQSRWVIQRRAASTTSEAASNTASQGASKAKEGASEAAGKAQQGLSRVTSSAGSAVSSTAASAGKALNNVGGRTGQAIQFVQGLIPPTIYYARVAGELGKIMVQGRNMYPPTMQTVQSYMTPLQNALRNPSSLMSRTGSAAQGTAQQAVNSPESLLARIRNMDTATLTTVGVVAAETLGFFTVGEMIGRTHTHGREIYQSPARGNQSHTRAESPLTRPARTLVNGLGIYEQLGKEHCTDRNLHPSLGIG</sequence>
<name>A0A3M7ARV5_HORWE</name>
<dbReference type="GO" id="GO:0031966">
    <property type="term" value="C:mitochondrial membrane"/>
    <property type="evidence" value="ECO:0007669"/>
    <property type="project" value="UniProtKB-SubCell"/>
</dbReference>
<keyword evidence="7" id="KW-0496">Mitochondrion</keyword>
<comment type="similarity">
    <text evidence="2">Belongs to the ATPase g subunit family.</text>
</comment>
<evidence type="ECO:0000256" key="8">
    <source>
        <dbReference type="ARBA" id="ARBA00023136"/>
    </source>
</evidence>
<feature type="compositionally biased region" description="Low complexity" evidence="10">
    <location>
        <begin position="23"/>
        <end position="39"/>
    </location>
</feature>
<evidence type="ECO:0000256" key="10">
    <source>
        <dbReference type="SAM" id="MobiDB-lite"/>
    </source>
</evidence>
<evidence type="ECO:0000256" key="2">
    <source>
        <dbReference type="ARBA" id="ARBA00005699"/>
    </source>
</evidence>
<organism evidence="11 12">
    <name type="scientific">Hortaea werneckii</name>
    <name type="common">Black yeast</name>
    <name type="synonym">Cladosporium werneckii</name>
    <dbReference type="NCBI Taxonomy" id="91943"/>
    <lineage>
        <taxon>Eukaryota</taxon>
        <taxon>Fungi</taxon>
        <taxon>Dikarya</taxon>
        <taxon>Ascomycota</taxon>
        <taxon>Pezizomycotina</taxon>
        <taxon>Dothideomycetes</taxon>
        <taxon>Dothideomycetidae</taxon>
        <taxon>Mycosphaerellales</taxon>
        <taxon>Teratosphaeriaceae</taxon>
        <taxon>Hortaea</taxon>
    </lineage>
</organism>
<dbReference type="GO" id="GO:0045259">
    <property type="term" value="C:proton-transporting ATP synthase complex"/>
    <property type="evidence" value="ECO:0007669"/>
    <property type="project" value="UniProtKB-KW"/>
</dbReference>
<dbReference type="GO" id="GO:0015986">
    <property type="term" value="P:proton motive force-driven ATP synthesis"/>
    <property type="evidence" value="ECO:0007669"/>
    <property type="project" value="InterPro"/>
</dbReference>
<keyword evidence="3" id="KW-0813">Transport</keyword>
<evidence type="ECO:0000313" key="11">
    <source>
        <dbReference type="EMBL" id="RMY29960.1"/>
    </source>
</evidence>
<evidence type="ECO:0000256" key="6">
    <source>
        <dbReference type="ARBA" id="ARBA00023065"/>
    </source>
</evidence>
<dbReference type="Proteomes" id="UP000270230">
    <property type="component" value="Unassembled WGS sequence"/>
</dbReference>
<accession>A0A3M7ARV5</accession>
<keyword evidence="4" id="KW-0138">CF(0)</keyword>